<evidence type="ECO:0000313" key="10">
    <source>
        <dbReference type="EMBL" id="ORY90438.1"/>
    </source>
</evidence>
<dbReference type="AlphaFoldDB" id="A0A1X2H037"/>
<protein>
    <recommendedName>
        <fullName evidence="3">ubiquitinyl hydrolase 1</fullName>
        <ecNumber evidence="3">3.4.19.12</ecNumber>
    </recommendedName>
</protein>
<sequence length="400" mass="45138">MQISTATVVLVVAAVIQVNAGVLSPGEKAVDVVSDTSEYASGAGTHKQLLGPQSSSQSILAALDWQWQALEKSVGPGLSNTSTTCYMNVILQCLSYTPPLTQYLLSQRHWKECPIRLQRRDSFCSLCAMDLHVNRVFICHRSPEYPLRPYYFIDHLKAISPTLRPEQQEDAHEFLTFLLASFQKCILHGQRKLKQKRTETSTWLDAIFGGRIISRVRCHACDTISSTYQTCLGLSLDVDTVSTLEKALGNFIAADVVQEYDCSKCKETGPANKQLMLHRPPMVLSLHLKRFTFDTASGEMRKVNRRVQFPRILDLAPYTLDTDGIFIPYRLYAIVVHAGKSCNKGHYRAYVKSASPQRWYCMDDEQASQSTFFFCFSLELTVLLNDACARIADGYRLERH</sequence>
<dbReference type="EC" id="3.4.19.12" evidence="3"/>
<dbReference type="SUPFAM" id="SSF54001">
    <property type="entry name" value="Cysteine proteinases"/>
    <property type="match status" value="1"/>
</dbReference>
<dbReference type="PANTHER" id="PTHR24006">
    <property type="entry name" value="UBIQUITIN CARBOXYL-TERMINAL HYDROLASE"/>
    <property type="match status" value="1"/>
</dbReference>
<dbReference type="GO" id="GO:0004843">
    <property type="term" value="F:cysteine-type deubiquitinase activity"/>
    <property type="evidence" value="ECO:0007669"/>
    <property type="project" value="UniProtKB-EC"/>
</dbReference>
<keyword evidence="11" id="KW-1185">Reference proteome</keyword>
<comment type="similarity">
    <text evidence="2">Belongs to the peptidase C19 family.</text>
</comment>
<keyword evidence="6" id="KW-0378">Hydrolase</keyword>
<dbReference type="PROSITE" id="PS50235">
    <property type="entry name" value="USP_3"/>
    <property type="match status" value="1"/>
</dbReference>
<keyword evidence="7" id="KW-0788">Thiol protease</keyword>
<dbReference type="InterPro" id="IPR028889">
    <property type="entry name" value="USP"/>
</dbReference>
<proteinExistence type="inferred from homology"/>
<name>A0A1X2H037_SYNRA</name>
<dbReference type="GO" id="GO:0016579">
    <property type="term" value="P:protein deubiquitination"/>
    <property type="evidence" value="ECO:0007669"/>
    <property type="project" value="InterPro"/>
</dbReference>
<dbReference type="Pfam" id="PF00443">
    <property type="entry name" value="UCH"/>
    <property type="match status" value="1"/>
</dbReference>
<evidence type="ECO:0000256" key="8">
    <source>
        <dbReference type="SAM" id="SignalP"/>
    </source>
</evidence>
<organism evidence="10 11">
    <name type="scientific">Syncephalastrum racemosum</name>
    <name type="common">Filamentous fungus</name>
    <dbReference type="NCBI Taxonomy" id="13706"/>
    <lineage>
        <taxon>Eukaryota</taxon>
        <taxon>Fungi</taxon>
        <taxon>Fungi incertae sedis</taxon>
        <taxon>Mucoromycota</taxon>
        <taxon>Mucoromycotina</taxon>
        <taxon>Mucoromycetes</taxon>
        <taxon>Mucorales</taxon>
        <taxon>Syncephalastraceae</taxon>
        <taxon>Syncephalastrum</taxon>
    </lineage>
</organism>
<comment type="caution">
    <text evidence="10">The sequence shown here is derived from an EMBL/GenBank/DDBJ whole genome shotgun (WGS) entry which is preliminary data.</text>
</comment>
<dbReference type="PANTHER" id="PTHR24006:SF758">
    <property type="entry name" value="UBIQUITIN CARBOXYL-TERMINAL HYDROLASE 36"/>
    <property type="match status" value="1"/>
</dbReference>
<dbReference type="Proteomes" id="UP000242180">
    <property type="component" value="Unassembled WGS sequence"/>
</dbReference>
<evidence type="ECO:0000256" key="4">
    <source>
        <dbReference type="ARBA" id="ARBA00022670"/>
    </source>
</evidence>
<evidence type="ECO:0000256" key="5">
    <source>
        <dbReference type="ARBA" id="ARBA00022786"/>
    </source>
</evidence>
<keyword evidence="8" id="KW-0732">Signal</keyword>
<dbReference type="FunFam" id="3.90.70.10:FF:000119">
    <property type="entry name" value="Ubiquitin specific peptidase 36"/>
    <property type="match status" value="1"/>
</dbReference>
<dbReference type="GO" id="GO:0005829">
    <property type="term" value="C:cytosol"/>
    <property type="evidence" value="ECO:0007669"/>
    <property type="project" value="TreeGrafter"/>
</dbReference>
<feature type="domain" description="USP" evidence="9">
    <location>
        <begin position="76"/>
        <end position="387"/>
    </location>
</feature>
<dbReference type="GO" id="GO:0006508">
    <property type="term" value="P:proteolysis"/>
    <property type="evidence" value="ECO:0007669"/>
    <property type="project" value="UniProtKB-KW"/>
</dbReference>
<evidence type="ECO:0000313" key="11">
    <source>
        <dbReference type="Proteomes" id="UP000242180"/>
    </source>
</evidence>
<dbReference type="InterPro" id="IPR018200">
    <property type="entry name" value="USP_CS"/>
</dbReference>
<dbReference type="InterPro" id="IPR038765">
    <property type="entry name" value="Papain-like_cys_pep_sf"/>
</dbReference>
<evidence type="ECO:0000259" key="9">
    <source>
        <dbReference type="PROSITE" id="PS50235"/>
    </source>
</evidence>
<dbReference type="InterPro" id="IPR050164">
    <property type="entry name" value="Peptidase_C19"/>
</dbReference>
<evidence type="ECO:0000256" key="1">
    <source>
        <dbReference type="ARBA" id="ARBA00000707"/>
    </source>
</evidence>
<dbReference type="OrthoDB" id="420187at2759"/>
<evidence type="ECO:0000256" key="3">
    <source>
        <dbReference type="ARBA" id="ARBA00012759"/>
    </source>
</evidence>
<dbReference type="PROSITE" id="PS00973">
    <property type="entry name" value="USP_2"/>
    <property type="match status" value="1"/>
</dbReference>
<gene>
    <name evidence="10" type="ORF">BCR43DRAFT_528081</name>
</gene>
<evidence type="ECO:0000256" key="2">
    <source>
        <dbReference type="ARBA" id="ARBA00009085"/>
    </source>
</evidence>
<dbReference type="STRING" id="13706.A0A1X2H037"/>
<dbReference type="FunCoup" id="A0A1X2H037">
    <property type="interactions" value="181"/>
</dbReference>
<feature type="chain" id="PRO_5012281532" description="ubiquitinyl hydrolase 1" evidence="8">
    <location>
        <begin position="21"/>
        <end position="400"/>
    </location>
</feature>
<accession>A0A1X2H037</accession>
<keyword evidence="5" id="KW-0833">Ubl conjugation pathway</keyword>
<dbReference type="InParanoid" id="A0A1X2H037"/>
<comment type="catalytic activity">
    <reaction evidence="1">
        <text>Thiol-dependent hydrolysis of ester, thioester, amide, peptide and isopeptide bonds formed by the C-terminal Gly of ubiquitin (a 76-residue protein attached to proteins as an intracellular targeting signal).</text>
        <dbReference type="EC" id="3.4.19.12"/>
    </reaction>
</comment>
<evidence type="ECO:0000256" key="7">
    <source>
        <dbReference type="ARBA" id="ARBA00022807"/>
    </source>
</evidence>
<dbReference type="EMBL" id="MCGN01000012">
    <property type="protein sequence ID" value="ORY90438.1"/>
    <property type="molecule type" value="Genomic_DNA"/>
</dbReference>
<keyword evidence="4" id="KW-0645">Protease</keyword>
<dbReference type="Gene3D" id="3.90.70.10">
    <property type="entry name" value="Cysteine proteinases"/>
    <property type="match status" value="1"/>
</dbReference>
<dbReference type="InterPro" id="IPR001394">
    <property type="entry name" value="Peptidase_C19_UCH"/>
</dbReference>
<reference evidence="10 11" key="1">
    <citation type="submission" date="2016-07" db="EMBL/GenBank/DDBJ databases">
        <title>Pervasive Adenine N6-methylation of Active Genes in Fungi.</title>
        <authorList>
            <consortium name="DOE Joint Genome Institute"/>
            <person name="Mondo S.J."/>
            <person name="Dannebaum R.O."/>
            <person name="Kuo R.C."/>
            <person name="Labutti K."/>
            <person name="Haridas S."/>
            <person name="Kuo A."/>
            <person name="Salamov A."/>
            <person name="Ahrendt S.R."/>
            <person name="Lipzen A."/>
            <person name="Sullivan W."/>
            <person name="Andreopoulos W.B."/>
            <person name="Clum A."/>
            <person name="Lindquist E."/>
            <person name="Daum C."/>
            <person name="Ramamoorthy G.K."/>
            <person name="Gryganskyi A."/>
            <person name="Culley D."/>
            <person name="Magnuson J.K."/>
            <person name="James T.Y."/>
            <person name="O'Malley M.A."/>
            <person name="Stajich J.E."/>
            <person name="Spatafora J.W."/>
            <person name="Visel A."/>
            <person name="Grigoriev I.V."/>
        </authorList>
    </citation>
    <scope>NUCLEOTIDE SEQUENCE [LARGE SCALE GENOMIC DNA]</scope>
    <source>
        <strain evidence="10 11">NRRL 2496</strain>
    </source>
</reference>
<evidence type="ECO:0000256" key="6">
    <source>
        <dbReference type="ARBA" id="ARBA00022801"/>
    </source>
</evidence>
<feature type="signal peptide" evidence="8">
    <location>
        <begin position="1"/>
        <end position="20"/>
    </location>
</feature>
<dbReference type="GO" id="GO:0005634">
    <property type="term" value="C:nucleus"/>
    <property type="evidence" value="ECO:0007669"/>
    <property type="project" value="TreeGrafter"/>
</dbReference>
<dbReference type="OMA" id="MCKASQV"/>